<accession>A0A495RIY8</accession>
<evidence type="ECO:0000313" key="3">
    <source>
        <dbReference type="EMBL" id="RKS87371.1"/>
    </source>
</evidence>
<dbReference type="PROSITE" id="PS51384">
    <property type="entry name" value="FAD_FR"/>
    <property type="match status" value="1"/>
</dbReference>
<dbReference type="AlphaFoldDB" id="A0A495RIY8"/>
<dbReference type="Gene3D" id="2.40.30.10">
    <property type="entry name" value="Translation factors"/>
    <property type="match status" value="1"/>
</dbReference>
<dbReference type="Gene3D" id="3.40.50.80">
    <property type="entry name" value="Nucleotide-binding domain of ferredoxin-NADP reductase (FNR) module"/>
    <property type="match status" value="1"/>
</dbReference>
<dbReference type="OrthoDB" id="9814826at2"/>
<dbReference type="Proteomes" id="UP000278542">
    <property type="component" value="Unassembled WGS sequence"/>
</dbReference>
<proteinExistence type="inferred from homology"/>
<evidence type="ECO:0000259" key="2">
    <source>
        <dbReference type="PROSITE" id="PS51384"/>
    </source>
</evidence>
<dbReference type="InterPro" id="IPR017938">
    <property type="entry name" value="Riboflavin_synthase-like_b-brl"/>
</dbReference>
<dbReference type="InterPro" id="IPR017927">
    <property type="entry name" value="FAD-bd_FR_type"/>
</dbReference>
<dbReference type="EMBL" id="RBWY01000001">
    <property type="protein sequence ID" value="RKS87371.1"/>
    <property type="molecule type" value="Genomic_DNA"/>
</dbReference>
<dbReference type="InterPro" id="IPR007037">
    <property type="entry name" value="SIP_rossman_dom"/>
</dbReference>
<dbReference type="PANTHER" id="PTHR30157:SF0">
    <property type="entry name" value="NADPH-DEPENDENT FERRIC-CHELATE REDUCTASE"/>
    <property type="match status" value="1"/>
</dbReference>
<keyword evidence="4" id="KW-1185">Reference proteome</keyword>
<comment type="similarity">
    <text evidence="1">Belongs to the SIP oxidoreductase family.</text>
</comment>
<dbReference type="CDD" id="cd06193">
    <property type="entry name" value="siderophore_interacting"/>
    <property type="match status" value="1"/>
</dbReference>
<dbReference type="InterPro" id="IPR013113">
    <property type="entry name" value="SIP_FAD-bd"/>
</dbReference>
<organism evidence="3 4">
    <name type="scientific">Orbus hercynius</name>
    <dbReference type="NCBI Taxonomy" id="593135"/>
    <lineage>
        <taxon>Bacteria</taxon>
        <taxon>Pseudomonadati</taxon>
        <taxon>Pseudomonadota</taxon>
        <taxon>Gammaproteobacteria</taxon>
        <taxon>Orbales</taxon>
        <taxon>Orbaceae</taxon>
        <taxon>Orbus</taxon>
    </lineage>
</organism>
<reference evidence="3 4" key="1">
    <citation type="submission" date="2018-10" db="EMBL/GenBank/DDBJ databases">
        <title>Genomic Encyclopedia of Type Strains, Phase IV (KMG-IV): sequencing the most valuable type-strain genomes for metagenomic binning, comparative biology and taxonomic classification.</title>
        <authorList>
            <person name="Goeker M."/>
        </authorList>
    </citation>
    <scope>NUCLEOTIDE SEQUENCE [LARGE SCALE GENOMIC DNA]</scope>
    <source>
        <strain evidence="3 4">DSM 22228</strain>
    </source>
</reference>
<name>A0A495RIY8_9GAMM</name>
<evidence type="ECO:0000256" key="1">
    <source>
        <dbReference type="ARBA" id="ARBA00035644"/>
    </source>
</evidence>
<sequence length="268" mass="30160">MNKEQTSGHKRNVINGLLTVTNIVSLSSNLIRIVLCCDKKLAVDPNWIGPHLKLLFPAENSQDIIFPQTNEENKIIWQDGVRERVRTYSIRDYNENDNSLSVDFVVHQHGVATSWAQQAKIGDCIGLVAMGSKNRFDETVKFVLLGDIAAMPAICYTLEHLPAKQHVTAIIEVRDEQDKVTLNLPESATLSWLVTPKDQPSQLISTLTQLKLDTADSQLVFWGGMESSLAQSLRHYIKAQFTALSGDCVRLISYWREGYAEGQFKHHD</sequence>
<dbReference type="GO" id="GO:0016491">
    <property type="term" value="F:oxidoreductase activity"/>
    <property type="evidence" value="ECO:0007669"/>
    <property type="project" value="InterPro"/>
</dbReference>
<dbReference type="Pfam" id="PF04954">
    <property type="entry name" value="SIP"/>
    <property type="match status" value="1"/>
</dbReference>
<feature type="domain" description="FAD-binding FR-type" evidence="2">
    <location>
        <begin position="13"/>
        <end position="139"/>
    </location>
</feature>
<evidence type="ECO:0000313" key="4">
    <source>
        <dbReference type="Proteomes" id="UP000278542"/>
    </source>
</evidence>
<dbReference type="SUPFAM" id="SSF63380">
    <property type="entry name" value="Riboflavin synthase domain-like"/>
    <property type="match status" value="1"/>
</dbReference>
<dbReference type="InterPro" id="IPR039374">
    <property type="entry name" value="SIP_fam"/>
</dbReference>
<dbReference type="InterPro" id="IPR039261">
    <property type="entry name" value="FNR_nucleotide-bd"/>
</dbReference>
<comment type="caution">
    <text evidence="3">The sequence shown here is derived from an EMBL/GenBank/DDBJ whole genome shotgun (WGS) entry which is preliminary data.</text>
</comment>
<dbReference type="PANTHER" id="PTHR30157">
    <property type="entry name" value="FERRIC REDUCTASE, NADPH-DEPENDENT"/>
    <property type="match status" value="1"/>
</dbReference>
<dbReference type="Pfam" id="PF08021">
    <property type="entry name" value="FAD_binding_9"/>
    <property type="match status" value="1"/>
</dbReference>
<dbReference type="RefSeq" id="WP_121144268.1">
    <property type="nucleotide sequence ID" value="NZ_RBWY01000001.1"/>
</dbReference>
<gene>
    <name evidence="3" type="ORF">DES39_0595</name>
</gene>
<protein>
    <submittedName>
        <fullName evidence="3">NADPH-dependent ferric siderophore reductase</fullName>
    </submittedName>
</protein>